<dbReference type="Proteomes" id="UP001189429">
    <property type="component" value="Unassembled WGS sequence"/>
</dbReference>
<name>A0ABN9YFA7_9DINO</name>
<proteinExistence type="predicted"/>
<dbReference type="EMBL" id="CAUYUJ010022544">
    <property type="protein sequence ID" value="CAK0911241.1"/>
    <property type="molecule type" value="Genomic_DNA"/>
</dbReference>
<gene>
    <name evidence="1" type="ORF">PCOR1329_LOCUS85170</name>
</gene>
<protein>
    <submittedName>
        <fullName evidence="1">Uncharacterized protein</fullName>
    </submittedName>
</protein>
<reference evidence="1" key="1">
    <citation type="submission" date="2023-10" db="EMBL/GenBank/DDBJ databases">
        <authorList>
            <person name="Chen Y."/>
            <person name="Shah S."/>
            <person name="Dougan E. K."/>
            <person name="Thang M."/>
            <person name="Chan C."/>
        </authorList>
    </citation>
    <scope>NUCLEOTIDE SEQUENCE [LARGE SCALE GENOMIC DNA]</scope>
</reference>
<accession>A0ABN9YFA7</accession>
<keyword evidence="2" id="KW-1185">Reference proteome</keyword>
<feature type="non-terminal residue" evidence="1">
    <location>
        <position position="193"/>
    </location>
</feature>
<organism evidence="1 2">
    <name type="scientific">Prorocentrum cordatum</name>
    <dbReference type="NCBI Taxonomy" id="2364126"/>
    <lineage>
        <taxon>Eukaryota</taxon>
        <taxon>Sar</taxon>
        <taxon>Alveolata</taxon>
        <taxon>Dinophyceae</taxon>
        <taxon>Prorocentrales</taxon>
        <taxon>Prorocentraceae</taxon>
        <taxon>Prorocentrum</taxon>
    </lineage>
</organism>
<feature type="non-terminal residue" evidence="1">
    <location>
        <position position="1"/>
    </location>
</feature>
<evidence type="ECO:0000313" key="1">
    <source>
        <dbReference type="EMBL" id="CAK0911241.1"/>
    </source>
</evidence>
<evidence type="ECO:0000313" key="2">
    <source>
        <dbReference type="Proteomes" id="UP001189429"/>
    </source>
</evidence>
<comment type="caution">
    <text evidence="1">The sequence shown here is derived from an EMBL/GenBank/DDBJ whole genome shotgun (WGS) entry which is preliminary data.</text>
</comment>
<sequence>VSPLSRICVALGDFTIHDEPAVSLLDPQPMILASIGGDQHHQSSWKSLFSSMTEVSSGEPTRFDAHAMKETRIDRVFVSLPAHAYPNVSRTLKVDKDPAVLSDRRLSDHALLDLTIAIAAPKTSDIQPIPAFIFQLRKRVCSRIIPFHGPYGGRIFPYWMSSNLRRLRDVPIYNISVFAKSKRSLRHSALSRK</sequence>